<comment type="caution">
    <text evidence="2">The sequence shown here is derived from an EMBL/GenBank/DDBJ whole genome shotgun (WGS) entry which is preliminary data.</text>
</comment>
<dbReference type="InterPro" id="IPR021139">
    <property type="entry name" value="NYN"/>
</dbReference>
<keyword evidence="3" id="KW-1185">Reference proteome</keyword>
<dbReference type="AlphaFoldDB" id="A0AA41UF67"/>
<sequence>MSKKKIMSKAPAKQGKAIERTARAPAHKPLVNDNVHVFVDDQNLFWDIVNSGAGKGFRIDIGLLTLAACKDTAGKARFIASAYVAGVIPDDDYFWEVWKQHNFVVNRGFLGHGNRSKQDDAFLIRDMTKTICREAGPSTIVLIAGDADYGPPLEFAVEEGWRVEVFTTGRGVSAALERYAHEFRVVDEEQIRLMR</sequence>
<dbReference type="Pfam" id="PF01936">
    <property type="entry name" value="NYN"/>
    <property type="match status" value="1"/>
</dbReference>
<protein>
    <submittedName>
        <fullName evidence="2">NYN domain-containing protein</fullName>
    </submittedName>
</protein>
<evidence type="ECO:0000259" key="1">
    <source>
        <dbReference type="Pfam" id="PF01936"/>
    </source>
</evidence>
<gene>
    <name evidence="2" type="ORF">ML536_20520</name>
</gene>
<name>A0AA41UF67_9HYPH</name>
<dbReference type="GO" id="GO:0004540">
    <property type="term" value="F:RNA nuclease activity"/>
    <property type="evidence" value="ECO:0007669"/>
    <property type="project" value="InterPro"/>
</dbReference>
<accession>A0AA41UF67</accession>
<dbReference type="Proteomes" id="UP001156140">
    <property type="component" value="Unassembled WGS sequence"/>
</dbReference>
<feature type="domain" description="NYN" evidence="1">
    <location>
        <begin position="37"/>
        <end position="185"/>
    </location>
</feature>
<organism evidence="2 3">
    <name type="scientific">Paradevosia shaoguanensis</name>
    <dbReference type="NCBI Taxonomy" id="1335043"/>
    <lineage>
        <taxon>Bacteria</taxon>
        <taxon>Pseudomonadati</taxon>
        <taxon>Pseudomonadota</taxon>
        <taxon>Alphaproteobacteria</taxon>
        <taxon>Hyphomicrobiales</taxon>
        <taxon>Devosiaceae</taxon>
        <taxon>Paradevosia</taxon>
    </lineage>
</organism>
<proteinExistence type="predicted"/>
<evidence type="ECO:0000313" key="2">
    <source>
        <dbReference type="EMBL" id="MCI0129224.1"/>
    </source>
</evidence>
<dbReference type="EMBL" id="JALAZD010000004">
    <property type="protein sequence ID" value="MCI0129224.1"/>
    <property type="molecule type" value="Genomic_DNA"/>
</dbReference>
<reference evidence="2" key="1">
    <citation type="submission" date="2022-03" db="EMBL/GenBank/DDBJ databases">
        <title>The complete genome sequence of a Methyloterrigena soli.</title>
        <authorList>
            <person name="Zi Z."/>
        </authorList>
    </citation>
    <scope>NUCLEOTIDE SEQUENCE</scope>
    <source>
        <strain evidence="2">M48</strain>
    </source>
</reference>
<evidence type="ECO:0000313" key="3">
    <source>
        <dbReference type="Proteomes" id="UP001156140"/>
    </source>
</evidence>
<dbReference type="RefSeq" id="WP_281737166.1">
    <property type="nucleotide sequence ID" value="NZ_JAKETQ010000004.1"/>
</dbReference>
<dbReference type="Gene3D" id="3.40.50.1010">
    <property type="entry name" value="5'-nuclease"/>
    <property type="match status" value="1"/>
</dbReference>